<comment type="caution">
    <text evidence="2">The sequence shown here is derived from an EMBL/GenBank/DDBJ whole genome shotgun (WGS) entry which is preliminary data.</text>
</comment>
<evidence type="ECO:0008006" key="4">
    <source>
        <dbReference type="Google" id="ProtNLM"/>
    </source>
</evidence>
<feature type="signal peptide" evidence="1">
    <location>
        <begin position="1"/>
        <end position="18"/>
    </location>
</feature>
<evidence type="ECO:0000256" key="1">
    <source>
        <dbReference type="SAM" id="SignalP"/>
    </source>
</evidence>
<keyword evidence="1" id="KW-0732">Signal</keyword>
<dbReference type="Proteomes" id="UP000295741">
    <property type="component" value="Unassembled WGS sequence"/>
</dbReference>
<dbReference type="EMBL" id="SNWP01000012">
    <property type="protein sequence ID" value="TDO25821.1"/>
    <property type="molecule type" value="Genomic_DNA"/>
</dbReference>
<reference evidence="2 3" key="1">
    <citation type="submission" date="2019-03" db="EMBL/GenBank/DDBJ databases">
        <title>Genomic Encyclopedia of Archaeal and Bacterial Type Strains, Phase II (KMG-II): from individual species to whole genera.</title>
        <authorList>
            <person name="Goeker M."/>
        </authorList>
    </citation>
    <scope>NUCLEOTIDE SEQUENCE [LARGE SCALE GENOMIC DNA]</scope>
    <source>
        <strain evidence="2 3">DSM 28323</strain>
    </source>
</reference>
<dbReference type="InterPro" id="IPR036374">
    <property type="entry name" value="OxRdtase_Mopterin-bd_sf"/>
</dbReference>
<name>A0A4R6IU48_9BACT</name>
<evidence type="ECO:0000313" key="2">
    <source>
        <dbReference type="EMBL" id="TDO25821.1"/>
    </source>
</evidence>
<sequence>MKYLILFVVLSYSHVVIAQHDVKPTDYFLIEGKVKKPFTFKLEDASAYNSITFDSIVVYNHLVVRKSVLKDVKGILLKDLITKTSFDIIDPKPLSEYYITCIASDGYKVVFSWNEIFNSAIGKQLIVITEANGEKAISSAQRIAIISAADIATGRRYVHGLQKIIIGRVQ</sequence>
<evidence type="ECO:0000313" key="3">
    <source>
        <dbReference type="Proteomes" id="UP000295741"/>
    </source>
</evidence>
<feature type="chain" id="PRO_5020839624" description="Molybdopterin-dependent oxidoreductase-like protein" evidence="1">
    <location>
        <begin position="19"/>
        <end position="170"/>
    </location>
</feature>
<protein>
    <recommendedName>
        <fullName evidence="4">Molybdopterin-dependent oxidoreductase-like protein</fullName>
    </recommendedName>
</protein>
<accession>A0A4R6IU48</accession>
<proteinExistence type="predicted"/>
<dbReference type="AlphaFoldDB" id="A0A4R6IU48"/>
<organism evidence="2 3">
    <name type="scientific">Sediminibacterium goheungense</name>
    <dbReference type="NCBI Taxonomy" id="1086393"/>
    <lineage>
        <taxon>Bacteria</taxon>
        <taxon>Pseudomonadati</taxon>
        <taxon>Bacteroidota</taxon>
        <taxon>Chitinophagia</taxon>
        <taxon>Chitinophagales</taxon>
        <taxon>Chitinophagaceae</taxon>
        <taxon>Sediminibacterium</taxon>
    </lineage>
</organism>
<keyword evidence="3" id="KW-1185">Reference proteome</keyword>
<gene>
    <name evidence="2" type="ORF">BC659_2745</name>
</gene>
<dbReference type="RefSeq" id="WP_246027145.1">
    <property type="nucleotide sequence ID" value="NZ_SNWP01000012.1"/>
</dbReference>
<dbReference type="SUPFAM" id="SSF56524">
    <property type="entry name" value="Oxidoreductase molybdopterin-binding domain"/>
    <property type="match status" value="1"/>
</dbReference>